<dbReference type="GeneID" id="65071917"/>
<keyword evidence="2" id="KW-1185">Reference proteome</keyword>
<protein>
    <submittedName>
        <fullName evidence="1">Uncharacterized protein</fullName>
    </submittedName>
</protein>
<accession>A0A481W6I1</accession>
<reference evidence="1 2" key="1">
    <citation type="submission" date="2019-02" db="EMBL/GenBank/DDBJ databases">
        <title>Genomic, morphological and functional characterisation of novel bacteriophage Fnu1 capable of disrupt Fusobacterium nucleatum biofilm.</title>
        <authorList>
            <person name="Kabwe M."/>
            <person name="Brown T.L."/>
            <person name="Dashper S."/>
            <person name="Speirs L."/>
            <person name="Ku H."/>
            <person name="Petrovski S."/>
            <person name="Chan H.T."/>
            <person name="Lock P."/>
            <person name="Tucci J."/>
        </authorList>
    </citation>
    <scope>NUCLEOTIDE SEQUENCE [LARGE SCALE GENOMIC DNA]</scope>
</reference>
<proteinExistence type="predicted"/>
<name>A0A481W6I1_9CAUD</name>
<sequence>MTEKDCEFLESLKNEMLTQDTHFTANPRFWVVAERIKEYRPTGEGDYTDYVCINLDIQTENLMDFVEYILDNYNKDDMFITDYETLLELKEKDEFDYWDRETILDILNALDIEVDVYNFDWVYKPSENHNTFFLTEKECKEHIEKNYYHYNQGIPYCVHGYRCYGLEKLIDIITNTDWEYLKEL</sequence>
<dbReference type="Proteomes" id="UP000292160">
    <property type="component" value="Segment"/>
</dbReference>
<dbReference type="EMBL" id="MK554696">
    <property type="protein sequence ID" value="QBJ04123.1"/>
    <property type="molecule type" value="Genomic_DNA"/>
</dbReference>
<evidence type="ECO:0000313" key="2">
    <source>
        <dbReference type="Proteomes" id="UP000292160"/>
    </source>
</evidence>
<organism evidence="1 2">
    <name type="scientific">Fusobacterium phage Fnu1</name>
    <dbReference type="NCBI Taxonomy" id="2530024"/>
    <lineage>
        <taxon>Viruses</taxon>
        <taxon>Duplodnaviria</taxon>
        <taxon>Heunggongvirae</taxon>
        <taxon>Uroviricota</taxon>
        <taxon>Caudoviricetes</taxon>
        <taxon>Latrobevirus</taxon>
        <taxon>Latrobevirus FNU1</taxon>
    </lineage>
</organism>
<dbReference type="RefSeq" id="YP_010082909.1">
    <property type="nucleotide sequence ID" value="NC_055035.1"/>
</dbReference>
<dbReference type="KEGG" id="vg:65071917"/>
<evidence type="ECO:0000313" key="1">
    <source>
        <dbReference type="EMBL" id="QBJ04123.1"/>
    </source>
</evidence>